<evidence type="ECO:0000313" key="1">
    <source>
        <dbReference type="EMBL" id="GIY08293.1"/>
    </source>
</evidence>
<dbReference type="Proteomes" id="UP001054837">
    <property type="component" value="Unassembled WGS sequence"/>
</dbReference>
<organism evidence="1 2">
    <name type="scientific">Caerostris darwini</name>
    <dbReference type="NCBI Taxonomy" id="1538125"/>
    <lineage>
        <taxon>Eukaryota</taxon>
        <taxon>Metazoa</taxon>
        <taxon>Ecdysozoa</taxon>
        <taxon>Arthropoda</taxon>
        <taxon>Chelicerata</taxon>
        <taxon>Arachnida</taxon>
        <taxon>Araneae</taxon>
        <taxon>Araneomorphae</taxon>
        <taxon>Entelegynae</taxon>
        <taxon>Araneoidea</taxon>
        <taxon>Araneidae</taxon>
        <taxon>Caerostris</taxon>
    </lineage>
</organism>
<dbReference type="EMBL" id="BPLQ01004481">
    <property type="protein sequence ID" value="GIY08293.1"/>
    <property type="molecule type" value="Genomic_DNA"/>
</dbReference>
<proteinExistence type="predicted"/>
<comment type="caution">
    <text evidence="1">The sequence shown here is derived from an EMBL/GenBank/DDBJ whole genome shotgun (WGS) entry which is preliminary data.</text>
</comment>
<reference evidence="1 2" key="1">
    <citation type="submission" date="2021-06" db="EMBL/GenBank/DDBJ databases">
        <title>Caerostris darwini draft genome.</title>
        <authorList>
            <person name="Kono N."/>
            <person name="Arakawa K."/>
        </authorList>
    </citation>
    <scope>NUCLEOTIDE SEQUENCE [LARGE SCALE GENOMIC DNA]</scope>
</reference>
<accession>A0AAV4QF04</accession>
<keyword evidence="2" id="KW-1185">Reference proteome</keyword>
<evidence type="ECO:0000313" key="2">
    <source>
        <dbReference type="Proteomes" id="UP001054837"/>
    </source>
</evidence>
<protein>
    <submittedName>
        <fullName evidence="1">Uncharacterized protein</fullName>
    </submittedName>
</protein>
<sequence>MEFFVQVIICNRIVHELARLWTRIRIRTQEEEGKHRKTPRSFSVFLHCIVNGGIYLPRPKDTIPSRYGCSITSKLRCTVGISTYATFLPYQWLMN</sequence>
<dbReference type="AlphaFoldDB" id="A0AAV4QF04"/>
<name>A0AAV4QF04_9ARAC</name>
<gene>
    <name evidence="1" type="ORF">CDAR_293251</name>
</gene>